<dbReference type="PANTHER" id="PTHR44196">
    <property type="entry name" value="DEHYDROGENASE/REDUCTASE SDR FAMILY MEMBER 7B"/>
    <property type="match status" value="1"/>
</dbReference>
<evidence type="ECO:0000313" key="5">
    <source>
        <dbReference type="EMBL" id="ADH99726.1"/>
    </source>
</evidence>
<dbReference type="STRING" id="439292.Bsel_2222"/>
<dbReference type="Gene3D" id="3.40.50.720">
    <property type="entry name" value="NAD(P)-binding Rossmann-like Domain"/>
    <property type="match status" value="1"/>
</dbReference>
<dbReference type="GO" id="GO:0016491">
    <property type="term" value="F:oxidoreductase activity"/>
    <property type="evidence" value="ECO:0007669"/>
    <property type="project" value="UniProtKB-KW"/>
</dbReference>
<dbReference type="InterPro" id="IPR020904">
    <property type="entry name" value="Sc_DH/Rdtase_CS"/>
</dbReference>
<dbReference type="Proteomes" id="UP000000271">
    <property type="component" value="Chromosome"/>
</dbReference>
<dbReference type="SMART" id="SM00822">
    <property type="entry name" value="PKS_KR"/>
    <property type="match status" value="1"/>
</dbReference>
<evidence type="ECO:0000256" key="2">
    <source>
        <dbReference type="ARBA" id="ARBA00023002"/>
    </source>
</evidence>
<dbReference type="EMBL" id="CP001791">
    <property type="protein sequence ID" value="ADH99726.1"/>
    <property type="molecule type" value="Genomic_DNA"/>
</dbReference>
<dbReference type="PROSITE" id="PS00061">
    <property type="entry name" value="ADH_SHORT"/>
    <property type="match status" value="1"/>
</dbReference>
<name>D6XVI8_BACIE</name>
<dbReference type="eggNOG" id="COG0300">
    <property type="taxonomic scope" value="Bacteria"/>
</dbReference>
<dbReference type="InterPro" id="IPR036291">
    <property type="entry name" value="NAD(P)-bd_dom_sf"/>
</dbReference>
<keyword evidence="6" id="KW-1185">Reference proteome</keyword>
<dbReference type="Pfam" id="PF00106">
    <property type="entry name" value="adh_short"/>
    <property type="match status" value="1"/>
</dbReference>
<dbReference type="SUPFAM" id="SSF51735">
    <property type="entry name" value="NAD(P)-binding Rossmann-fold domains"/>
    <property type="match status" value="1"/>
</dbReference>
<protein>
    <submittedName>
        <fullName evidence="5">Short-chain dehydrogenase/reductase SDR</fullName>
    </submittedName>
</protein>
<dbReference type="InterPro" id="IPR057326">
    <property type="entry name" value="KR_dom"/>
</dbReference>
<dbReference type="PRINTS" id="PR00080">
    <property type="entry name" value="SDRFAMILY"/>
</dbReference>
<comment type="similarity">
    <text evidence="1 3">Belongs to the short-chain dehydrogenases/reductases (SDR) family.</text>
</comment>
<dbReference type="GO" id="GO:0016020">
    <property type="term" value="C:membrane"/>
    <property type="evidence" value="ECO:0007669"/>
    <property type="project" value="TreeGrafter"/>
</dbReference>
<evidence type="ECO:0000256" key="3">
    <source>
        <dbReference type="RuleBase" id="RU000363"/>
    </source>
</evidence>
<proteinExistence type="inferred from homology"/>
<keyword evidence="2" id="KW-0560">Oxidoreductase</keyword>
<feature type="domain" description="Ketoreductase" evidence="4">
    <location>
        <begin position="8"/>
        <end position="193"/>
    </location>
</feature>
<evidence type="ECO:0000256" key="1">
    <source>
        <dbReference type="ARBA" id="ARBA00006484"/>
    </source>
</evidence>
<dbReference type="HOGENOM" id="CLU_010194_2_1_9"/>
<dbReference type="InterPro" id="IPR002347">
    <property type="entry name" value="SDR_fam"/>
</dbReference>
<dbReference type="PANTHER" id="PTHR44196:SF1">
    <property type="entry name" value="DEHYDROGENASE_REDUCTASE SDR FAMILY MEMBER 7B"/>
    <property type="match status" value="1"/>
</dbReference>
<gene>
    <name evidence="5" type="ordered locus">Bsel_2222</name>
</gene>
<evidence type="ECO:0000259" key="4">
    <source>
        <dbReference type="SMART" id="SM00822"/>
    </source>
</evidence>
<dbReference type="RefSeq" id="WP_013173148.1">
    <property type="nucleotide sequence ID" value="NC_014219.1"/>
</dbReference>
<organism evidence="5 6">
    <name type="scientific">Bacillus selenitireducens (strain ATCC 700615 / DSM 15326 / MLS10)</name>
    <dbReference type="NCBI Taxonomy" id="439292"/>
    <lineage>
        <taxon>Bacteria</taxon>
        <taxon>Bacillati</taxon>
        <taxon>Bacillota</taxon>
        <taxon>Bacilli</taxon>
        <taxon>Bacillales</taxon>
        <taxon>Bacillaceae</taxon>
        <taxon>Salisediminibacterium</taxon>
    </lineage>
</organism>
<dbReference type="KEGG" id="bse:Bsel_2222"/>
<dbReference type="AlphaFoldDB" id="D6XVI8"/>
<evidence type="ECO:0000313" key="6">
    <source>
        <dbReference type="Proteomes" id="UP000000271"/>
    </source>
</evidence>
<accession>D6XVI8</accession>
<dbReference type="PRINTS" id="PR00081">
    <property type="entry name" value="GDHRDH"/>
</dbReference>
<reference evidence="5" key="1">
    <citation type="submission" date="2009-10" db="EMBL/GenBank/DDBJ databases">
        <title>Complete sequence of Bacillus selenitireducens MLS10.</title>
        <authorList>
            <consortium name="US DOE Joint Genome Institute"/>
            <person name="Lucas S."/>
            <person name="Copeland A."/>
            <person name="Lapidus A."/>
            <person name="Glavina del Rio T."/>
            <person name="Dalin E."/>
            <person name="Tice H."/>
            <person name="Bruce D."/>
            <person name="Goodwin L."/>
            <person name="Pitluck S."/>
            <person name="Sims D."/>
            <person name="Brettin T."/>
            <person name="Detter J.C."/>
            <person name="Han C."/>
            <person name="Larimer F."/>
            <person name="Land M."/>
            <person name="Hauser L."/>
            <person name="Kyrpides N."/>
            <person name="Ovchinnikova G."/>
            <person name="Stolz J."/>
        </authorList>
    </citation>
    <scope>NUCLEOTIDE SEQUENCE [LARGE SCALE GENOMIC DNA]</scope>
    <source>
        <strain evidence="5">MLS10</strain>
    </source>
</reference>
<sequence length="264" mass="29097">MKQTLTGERVLITGASGGIGREMAISIAAKGGIPVLTARSEDKLRDLADVIYEQFGIRAPVYRLDVADQDEVDRVIAAIYQNEGAITTLINNAGYAIFDYIEEMRMEDARGMFDTNVLGTIACTKAVLPRMRKQRYGSIIFVASLAGKIATPKASAYSASKHAVIGFANAIRMETMGEPISVSTVNPGPIETDFFVRADKTGTYKENVRSFMLDAGYVAERTVRLILKPKREIEMPFLLSKAAKLYQLFPRLAERIAGKQMSRK</sequence>